<proteinExistence type="predicted"/>
<dbReference type="Pfam" id="PF00196">
    <property type="entry name" value="GerE"/>
    <property type="match status" value="1"/>
</dbReference>
<evidence type="ECO:0000256" key="3">
    <source>
        <dbReference type="ARBA" id="ARBA00023163"/>
    </source>
</evidence>
<evidence type="ECO:0000313" key="6">
    <source>
        <dbReference type="Proteomes" id="UP000218890"/>
    </source>
</evidence>
<feature type="domain" description="HTH luxR-type" evidence="4">
    <location>
        <begin position="192"/>
        <end position="257"/>
    </location>
</feature>
<gene>
    <name evidence="5" type="ORF">HH1059_23300</name>
</gene>
<dbReference type="InterPro" id="IPR016032">
    <property type="entry name" value="Sig_transdc_resp-reg_C-effctor"/>
</dbReference>
<dbReference type="GO" id="GO:0006355">
    <property type="term" value="P:regulation of DNA-templated transcription"/>
    <property type="evidence" value="ECO:0007669"/>
    <property type="project" value="InterPro"/>
</dbReference>
<dbReference type="AlphaFoldDB" id="A0A0X8X693"/>
<dbReference type="SUPFAM" id="SSF46894">
    <property type="entry name" value="C-terminal effector domain of the bipartite response regulators"/>
    <property type="match status" value="1"/>
</dbReference>
<evidence type="ECO:0000259" key="4">
    <source>
        <dbReference type="PROSITE" id="PS50043"/>
    </source>
</evidence>
<dbReference type="PROSITE" id="PS50043">
    <property type="entry name" value="HTH_LUXR_2"/>
    <property type="match status" value="1"/>
</dbReference>
<dbReference type="PANTHER" id="PTHR44688">
    <property type="entry name" value="DNA-BINDING TRANSCRIPTIONAL ACTIVATOR DEVR_DOSR"/>
    <property type="match status" value="1"/>
</dbReference>
<dbReference type="Gene3D" id="1.10.10.10">
    <property type="entry name" value="Winged helix-like DNA-binding domain superfamily/Winged helix DNA-binding domain"/>
    <property type="match status" value="1"/>
</dbReference>
<name>A0A0X8X693_HALHR</name>
<dbReference type="PRINTS" id="PR00038">
    <property type="entry name" value="HTHLUXR"/>
</dbReference>
<dbReference type="KEGG" id="hhk:HH1059_23300"/>
<keyword evidence="1" id="KW-0805">Transcription regulation</keyword>
<dbReference type="RefSeq" id="WP_162549538.1">
    <property type="nucleotide sequence ID" value="NZ_AP017372.2"/>
</dbReference>
<dbReference type="EMBL" id="AP017372">
    <property type="protein sequence ID" value="BAU56399.1"/>
    <property type="molecule type" value="Genomic_DNA"/>
</dbReference>
<dbReference type="InterPro" id="IPR000792">
    <property type="entry name" value="Tscrpt_reg_LuxR_C"/>
</dbReference>
<evidence type="ECO:0000256" key="1">
    <source>
        <dbReference type="ARBA" id="ARBA00023015"/>
    </source>
</evidence>
<dbReference type="Gene3D" id="3.40.50.2300">
    <property type="match status" value="1"/>
</dbReference>
<accession>A0A0X8X693</accession>
<dbReference type="Proteomes" id="UP000218890">
    <property type="component" value="Chromosome"/>
</dbReference>
<dbReference type="InterPro" id="IPR036388">
    <property type="entry name" value="WH-like_DNA-bd_sf"/>
</dbReference>
<evidence type="ECO:0000256" key="2">
    <source>
        <dbReference type="ARBA" id="ARBA00023125"/>
    </source>
</evidence>
<sequence>MYSSRESSLSTVDNDKIANGIHESVSSSPRHSKSLESGADLVYLICQPGVQSRLLSEHLTGAGVCTCEVIRPEQLYGAVQAGEGLGGGGRPRLILLDMYTAGEEVQRLGTRSAKTDVAAINDIYLGLINVPQSTDVEQFLHCDLIVGVLRDDAPPELLERGISAMLAGEIWFPREALNRFVKSVRSGYAEIERSRLDLLTVKEMLVLRALGEGTSNDDIASQLSISTHTVKSHLYSIFRKLEVKNRVEAAMWARNNLLDRY</sequence>
<organism evidence="5 6">
    <name type="scientific">Halorhodospira halochloris</name>
    <name type="common">Ectothiorhodospira halochloris</name>
    <dbReference type="NCBI Taxonomy" id="1052"/>
    <lineage>
        <taxon>Bacteria</taxon>
        <taxon>Pseudomonadati</taxon>
        <taxon>Pseudomonadota</taxon>
        <taxon>Gammaproteobacteria</taxon>
        <taxon>Chromatiales</taxon>
        <taxon>Ectothiorhodospiraceae</taxon>
        <taxon>Halorhodospira</taxon>
    </lineage>
</organism>
<dbReference type="SMART" id="SM00421">
    <property type="entry name" value="HTH_LUXR"/>
    <property type="match status" value="1"/>
</dbReference>
<dbReference type="CDD" id="cd06170">
    <property type="entry name" value="LuxR_C_like"/>
    <property type="match status" value="1"/>
</dbReference>
<keyword evidence="6" id="KW-1185">Reference proteome</keyword>
<keyword evidence="2" id="KW-0238">DNA-binding</keyword>
<dbReference type="PANTHER" id="PTHR44688:SF16">
    <property type="entry name" value="DNA-BINDING TRANSCRIPTIONAL ACTIVATOR DEVR_DOSR"/>
    <property type="match status" value="1"/>
</dbReference>
<dbReference type="PROSITE" id="PS00622">
    <property type="entry name" value="HTH_LUXR_1"/>
    <property type="match status" value="1"/>
</dbReference>
<protein>
    <submittedName>
        <fullName evidence="5">Transcriptional regulator VpsT</fullName>
    </submittedName>
</protein>
<evidence type="ECO:0000313" key="5">
    <source>
        <dbReference type="EMBL" id="BAU56399.1"/>
    </source>
</evidence>
<dbReference type="GO" id="GO:0003677">
    <property type="term" value="F:DNA binding"/>
    <property type="evidence" value="ECO:0007669"/>
    <property type="project" value="UniProtKB-KW"/>
</dbReference>
<reference evidence="5" key="1">
    <citation type="submission" date="2016-02" db="EMBL/GenBank/DDBJ databases">
        <title>Halorhodospira halochloris DSM-1059 complete genome, version 2.</title>
        <authorList>
            <person name="Tsukatani Y."/>
        </authorList>
    </citation>
    <scope>NUCLEOTIDE SEQUENCE</scope>
    <source>
        <strain evidence="5">DSM 1059</strain>
    </source>
</reference>
<keyword evidence="3" id="KW-0804">Transcription</keyword>